<keyword evidence="2" id="KW-0596">Phosphopantetheine</keyword>
<dbReference type="EMBL" id="DF933813">
    <property type="protein sequence ID" value="GAM35873.1"/>
    <property type="molecule type" value="Genomic_DNA"/>
</dbReference>
<dbReference type="SUPFAM" id="SSF53901">
    <property type="entry name" value="Thiolase-like"/>
    <property type="match status" value="1"/>
</dbReference>
<feature type="active site" description="Proton acceptor; for dehydratase activity" evidence="8">
    <location>
        <position position="2214"/>
    </location>
</feature>
<dbReference type="Gene3D" id="1.10.1200.10">
    <property type="entry name" value="ACP-like"/>
    <property type="match status" value="3"/>
</dbReference>
<keyword evidence="5" id="KW-0677">Repeat</keyword>
<dbReference type="InterPro" id="IPR045851">
    <property type="entry name" value="AMP-bd_C_sf"/>
</dbReference>
<dbReference type="GO" id="GO:0032259">
    <property type="term" value="P:methylation"/>
    <property type="evidence" value="ECO:0007669"/>
    <property type="project" value="UniProtKB-KW"/>
</dbReference>
<dbReference type="PROSITE" id="PS50075">
    <property type="entry name" value="CARRIER"/>
    <property type="match status" value="3"/>
</dbReference>
<dbReference type="InterPro" id="IPR042099">
    <property type="entry name" value="ANL_N_sf"/>
</dbReference>
<dbReference type="PROSITE" id="PS52004">
    <property type="entry name" value="KS3_2"/>
    <property type="match status" value="1"/>
</dbReference>
<dbReference type="Gene3D" id="3.30.300.30">
    <property type="match status" value="1"/>
</dbReference>
<dbReference type="Gene3D" id="3.10.129.110">
    <property type="entry name" value="Polyketide synthase dehydratase"/>
    <property type="match status" value="1"/>
</dbReference>
<evidence type="ECO:0000313" key="14">
    <source>
        <dbReference type="Proteomes" id="UP000053095"/>
    </source>
</evidence>
<feature type="region of interest" description="Disordered" evidence="9">
    <location>
        <begin position="2631"/>
        <end position="2653"/>
    </location>
</feature>
<dbReference type="Gene3D" id="3.40.50.150">
    <property type="entry name" value="Vaccinia Virus protein VP39"/>
    <property type="match status" value="1"/>
</dbReference>
<feature type="domain" description="Ketosynthase family 3 (KS3)" evidence="11">
    <location>
        <begin position="1268"/>
        <end position="1685"/>
    </location>
</feature>
<dbReference type="SUPFAM" id="SSF56801">
    <property type="entry name" value="Acetyl-CoA synthetase-like"/>
    <property type="match status" value="1"/>
</dbReference>
<evidence type="ECO:0000256" key="5">
    <source>
        <dbReference type="ARBA" id="ARBA00022737"/>
    </source>
</evidence>
<dbReference type="InterPro" id="IPR016039">
    <property type="entry name" value="Thiolase-like"/>
</dbReference>
<dbReference type="InterPro" id="IPR014043">
    <property type="entry name" value="Acyl_transferase_dom"/>
</dbReference>
<accession>A0A6V8H4F0</accession>
<dbReference type="InterPro" id="IPR029063">
    <property type="entry name" value="SAM-dependent_MTases_sf"/>
</dbReference>
<dbReference type="InterPro" id="IPR020845">
    <property type="entry name" value="AMP-binding_CS"/>
</dbReference>
<sequence length="3498" mass="385885">MGSIPEQKSTFRVANIDITNATPGLDQIRTLPELIEFNSKYNPDHLFCIQALKQPGNTYDLLRVTYDDFKQGILQCSKWILSNIKEVELPTSDGENVKKGRPIALFVESDLNLVLYLFAFLHLGVPVMLLSARLSPVAFKHLVDSTSTVAIVSSNRLSGFVAQADTGLPIYQLERFQSFFSASLEQRLDGVVGSPNHYTRDTDRNAIILHSSGSTGLPKPIYQAHRYLLCFTKAHLFRSPEEAQAVTLSTLPLYHGYGLIAPGLSLGTGQGFCLPPSDIVSNAASTVDLIKIAEAKSLMTVPSILEDIATSPEKEGSQLLAQLNYVAFGGGPLKNAVGDALTKEGVRLLNHYGATEVGPLSPMFVPRKGYNWRYFRLRRDMNLVLTEVKSPQGEARQFSLTAYPFGWNEKFEIQDALVEDPNNPGVDFANVGRKDDVVILATGEKLSPRILEAMLEDSPEVKTAVVFGENQFEIGVIVEPTPWAATKDEESLRQEFWSIIQVANQQMDAHARVSSPVAIIVVPADRSLPRSDKGSIKRKEVYSAFASEIEHVYRRLEEVSTQTSIKLRMDSLEEDLRTLIMDALGFTPSDKVLGIHDDFFELGMDSLQVLRLRRLIVSSLPEAENGTKPMSDQIPRDFIYQNSSISQIATFLREGQHLKDQEEISTKLIGEYIKLYAPETPNDSQTFKETPAVVLLTGATGSLGSHLLAHLSSLSNVARIICLNRRPKADEISHPYDRQRRSLKEREIPVSENQWSKIEVTETDFSRDKLGLSDKEYSRISSQVTHILHNAWPLNFKWTLKSFQGQFTLVQNLIQLARDAHIINRPQRTRLVFLSSIAVVGRYQAVTGTRLIPEVPITDFRCTNPFGYGQAKLVCEKILESSASSYSTEIETMSVRIGQMSAAQTTGFWSTAEHVPALVKSSQTIGCFPYLKGTCSWLPVDVTAQALSDILLAAELPHSPVLHLENPIRQSWEDISHTIMSNIGLENSKCVPYEEWLQRVDSRGDGINFENPAYHLLEFFRNDFEHMASGNVILDTSLARSSLCIGAVVDLDAAESDSSRTSCLAVRWRAENGREGVDEVLSSYPGAYISVISEPNCVTITVPRSTINDLADALTVRGYFVKEFGLHGRYHSPALATGFQALLKFCELNIELQLPSSEKLRMPLRSPVNGEKITGSRVHEIALQSILTHVFNWDITITAAATEFAANGHSSVIMASATSSIPKALASDLNLQITNLSNSKSGTQSPQSSIADLEINTPEEGSEPRYPPNAIAVIGMAGKFPGADSLDAFWELIESGGSMTEEVPESRFSTKNLRRTTKANTRFWGNFLQDVDSFDHRFFKKSAREAVQMDPQQRLLLEVAYQALESSGYFNKLIDVENDIGCYVGLCASDYNDNVASHPPTAYSSLGTLRAFLSGKISHYFGWSGPSVTFDTACSSSAVAIDAACKSIILGDCSQAVAGGVNVFTSANFYQNLMAASFLSPTGATKSFDSRADGYCRGEGVGLVVLKKLSAALADGDNILGVISATAVNQNNNAVPITVPYSDSQVALYERVTRLADINPTEITYVEAHGTGTPVGDPIETDSIRRVFGGPHREQKLYLGSIKANIGHTEGTSGVAGLIKVLLMMQHRTIPVQANFVTLNPKIHPLAQDKMEIPLASQAWNTNFMAACVNNYGAAGSNAAMVVCQGPISTMSEISDVLDDTTISTDIASKGSLKYPIYISAHTVSSLSSYLQKLLEYIAKVETKYKEQKLLGSLAFTLQKTQNRSHPHAFVTTVSSLEDLRAQIQRALSESNYQVIASNRKPLILAFGGQVSNIISLPVEIYKSSSRLRFHLDQCDAVLQQLGLPSIFPDIFHPDPVKNVISLHSMLFSVQYSFAKTWMDCGLKVDGIIGHSFGQLTALSVCGSLSLKQGLELVTGRAALMQTHWGNERGSMISIEADSETISKIVHSINARENSTAVEVACYNGPTSHVLVGSENSIKAVEAYLSAEKSLGVRKWKVLNVPYGFHSQFTEPILPGLLELAKSLEYKEPQIPIEMCSEGESWRDITAQLVTDHSRVPVYFGQAVQRITNRLGTCSWLEAGMNSSIGNMARRALDDPTGHAFYTVNLSPTNSLDSLAKITLDLQKDAYQVHYWPFQDIQRDAYEFLQLPPYQFEKTRHWLEWIDYAQPVVIEQPAPVPNIATPPSFMTEIERTKSGAQFLFNPQYDEYQLFVKGHRVLNNPLCPAPLYLELVAKGVKAMEKNTTNAYLLGMENLEIKAPLGLASNRLLTLKIGKGDGSTWEFEFSSRPITQQEGRSNSVTSHASGTVTIQKSTEDLRSEVIRYERLIGYDRTQKLATEPSATTMQGSPVIYKVFEKVVHYDPFYKGVQRIAANGNEVVGLVTLPPSNSTILKDTAYHPLMVDNFIQVSGLHVNALSECGDGEVYVCTKLDRIQPTPAFGCMNPEADSWTVYSSFTRASERDVINDIFVFDTKTKNLVVYVLGARFTKVAMNSLARVLSNANTQETPSSTQAALEKISNPTPVIVEKISSSTSAIRPKTTALSQIQQASRELPDSTELFRDIKIMLSKVVEVDVGEINLSTTPDELGIDSLMVNEVLGDIQKTFGVDIPLDDFVAMEDVNALFQYLRSRVKGYSGSDEVPETRPQSSGVSEDAFSDVEDAVSSATSASIGNDATGNEYQALSDLVNKSLERDEGMTDAVILADVGMDSLLCMEVVGDIEKEFGIHIDPTQITNDTTFGEFFEMVFPGRNPTSTKPHSFSTKSAKTTSTGQSSIANVQDVFHQISRDYDIYANEFGFSGFWNIVYPAQARLVLAYVVEAMSALGTNLTSLGAGSKLPKINTLPKHDLLLSQLYNILQDGSLVQIRNDGIFRTNKPVDPTPAATLLNQILEDFPHHASEHKLLSITGSKLADCLTGAEDALMLLFRPPANRRLLEDVYQNGPMYAAVTKQLGTYFSQAFAAPASGQVFEILELGGGTGGTTKYLVEYLARLKIPFRYTFTDVSASLVNAMQRKMAGRDYMSFGVVDIEKQPEQKHLNKYHAILSTNCIHATSDLTVSGRNIRSMLREDGFIALVEFTRNMFWFDLVFGLLDGWWSFTDGRTHVLADEFFWERSLRAAGFKHVTWTGADTEESNTLRIITAFQKEARSREATRGPHITEETVLFKQVGPTSLFADIYYPPTVMETITARPIALMIHGGGHIMLSRKDIRPKQTAELLRLGFLPVSVDFRLCPEVDIQNGAMTDVRDAVQWARYQLPTLSIGRPDIKMDGNRLAVVGWSTGGTIAMTTAWTTVNAGLTPPDAIFALYCPTDYEDECWRLPNYPNDSAEQATSPYDLLEGVQDQPITAYKVPAGLAAAGGWMAPADPRSRIVLHNNWHGQVLPTIINGLPTRTLASANPAFSTSPPILPQPPLEQVRRISPLAQIRTGVYKVPTFLLHTDSDDLIPIQQARRTFDALTENKIPECELVVLKNVPHLFDLYRRWMVGEAATAVDQGYEWLARRVGL</sequence>
<dbReference type="Pfam" id="PF00550">
    <property type="entry name" value="PP-binding"/>
    <property type="match status" value="3"/>
</dbReference>
<dbReference type="GO" id="GO:0016787">
    <property type="term" value="F:hydrolase activity"/>
    <property type="evidence" value="ECO:0007669"/>
    <property type="project" value="InterPro"/>
</dbReference>
<name>A0A6V8H4F0_TALPI</name>
<dbReference type="PROSITE" id="PS00012">
    <property type="entry name" value="PHOSPHOPANTETHEINE"/>
    <property type="match status" value="3"/>
</dbReference>
<dbReference type="InterPro" id="IPR013217">
    <property type="entry name" value="Methyltransf_12"/>
</dbReference>
<dbReference type="InterPro" id="IPR036736">
    <property type="entry name" value="ACP-like_sf"/>
</dbReference>
<comment type="caution">
    <text evidence="13">The sequence shown here is derived from an EMBL/GenBank/DDBJ whole genome shotgun (WGS) entry which is preliminary data.</text>
</comment>
<dbReference type="SUPFAM" id="SSF51735">
    <property type="entry name" value="NAD(P)-binding Rossmann-fold domains"/>
    <property type="match status" value="1"/>
</dbReference>
<dbReference type="Pfam" id="PF00501">
    <property type="entry name" value="AMP-binding"/>
    <property type="match status" value="1"/>
</dbReference>
<dbReference type="CDD" id="cd00833">
    <property type="entry name" value="PKS"/>
    <property type="match status" value="1"/>
</dbReference>
<dbReference type="Pfam" id="PF00109">
    <property type="entry name" value="ketoacyl-synt"/>
    <property type="match status" value="1"/>
</dbReference>
<keyword evidence="3" id="KW-0597">Phosphoprotein</keyword>
<protein>
    <submittedName>
        <fullName evidence="13">Uncharacterized protein</fullName>
    </submittedName>
</protein>
<dbReference type="InterPro" id="IPR016035">
    <property type="entry name" value="Acyl_Trfase/lysoPLipase"/>
</dbReference>
<feature type="domain" description="Carrier" evidence="10">
    <location>
        <begin position="570"/>
        <end position="656"/>
    </location>
</feature>
<proteinExistence type="predicted"/>
<keyword evidence="14" id="KW-1185">Reference proteome</keyword>
<dbReference type="Pfam" id="PF02801">
    <property type="entry name" value="Ketoacyl-synt_C"/>
    <property type="match status" value="1"/>
</dbReference>
<dbReference type="GO" id="GO:0004312">
    <property type="term" value="F:fatty acid synthase activity"/>
    <property type="evidence" value="ECO:0007669"/>
    <property type="project" value="TreeGrafter"/>
</dbReference>
<dbReference type="InterPro" id="IPR018201">
    <property type="entry name" value="Ketoacyl_synth_AS"/>
</dbReference>
<dbReference type="Pfam" id="PF14765">
    <property type="entry name" value="PS-DH"/>
    <property type="match status" value="1"/>
</dbReference>
<dbReference type="Pfam" id="PF07993">
    <property type="entry name" value="NAD_binding_4"/>
    <property type="match status" value="1"/>
</dbReference>
<dbReference type="InterPro" id="IPR000873">
    <property type="entry name" value="AMP-dep_synth/lig_dom"/>
</dbReference>
<dbReference type="InterPro" id="IPR049900">
    <property type="entry name" value="PKS_mFAS_DH"/>
</dbReference>
<feature type="domain" description="Carrier" evidence="10">
    <location>
        <begin position="2670"/>
        <end position="2746"/>
    </location>
</feature>
<dbReference type="InterPro" id="IPR036291">
    <property type="entry name" value="NAD(P)-bd_dom_sf"/>
</dbReference>
<dbReference type="GO" id="GO:0004315">
    <property type="term" value="F:3-oxoacyl-[acyl-carrier-protein] synthase activity"/>
    <property type="evidence" value="ECO:0007669"/>
    <property type="project" value="InterPro"/>
</dbReference>
<dbReference type="Gene3D" id="3.40.366.10">
    <property type="entry name" value="Malonyl-Coenzyme A Acyl Carrier Protein, domain 2"/>
    <property type="match status" value="1"/>
</dbReference>
<dbReference type="SUPFAM" id="SSF53474">
    <property type="entry name" value="alpha/beta-Hydrolases"/>
    <property type="match status" value="1"/>
</dbReference>
<dbReference type="GO" id="GO:0008168">
    <property type="term" value="F:methyltransferase activity"/>
    <property type="evidence" value="ECO:0007669"/>
    <property type="project" value="UniProtKB-KW"/>
</dbReference>
<dbReference type="Pfam" id="PF07859">
    <property type="entry name" value="Abhydrolase_3"/>
    <property type="match status" value="1"/>
</dbReference>
<evidence type="ECO:0000256" key="3">
    <source>
        <dbReference type="ARBA" id="ARBA00022553"/>
    </source>
</evidence>
<dbReference type="Gene3D" id="3.40.50.720">
    <property type="entry name" value="NAD(P)-binding Rossmann-like Domain"/>
    <property type="match status" value="1"/>
</dbReference>
<feature type="region of interest" description="C-terminal hotdog fold" evidence="8">
    <location>
        <begin position="2341"/>
        <end position="2493"/>
    </location>
</feature>
<dbReference type="Pfam" id="PF08242">
    <property type="entry name" value="Methyltransf_12"/>
    <property type="match status" value="1"/>
</dbReference>
<evidence type="ECO:0000259" key="10">
    <source>
        <dbReference type="PROSITE" id="PS50075"/>
    </source>
</evidence>
<dbReference type="InterPro" id="IPR013094">
    <property type="entry name" value="AB_hydrolase_3"/>
</dbReference>
<evidence type="ECO:0000256" key="6">
    <source>
        <dbReference type="ARBA" id="ARBA00023268"/>
    </source>
</evidence>
<dbReference type="PROSITE" id="PS00606">
    <property type="entry name" value="KS3_1"/>
    <property type="match status" value="1"/>
</dbReference>
<dbReference type="GO" id="GO:0031177">
    <property type="term" value="F:phosphopantetheine binding"/>
    <property type="evidence" value="ECO:0007669"/>
    <property type="project" value="InterPro"/>
</dbReference>
<feature type="active site" description="Proton donor; for dehydratase activity" evidence="8">
    <location>
        <position position="2401"/>
    </location>
</feature>
<dbReference type="PANTHER" id="PTHR43775:SF21">
    <property type="entry name" value="NON-REDUCING POLYKETIDE SYNTHASE AUSA-RELATED"/>
    <property type="match status" value="1"/>
</dbReference>
<evidence type="ECO:0000259" key="11">
    <source>
        <dbReference type="PROSITE" id="PS52004"/>
    </source>
</evidence>
<dbReference type="InterPro" id="IPR016036">
    <property type="entry name" value="Malonyl_transacylase_ACP-bd"/>
</dbReference>
<gene>
    <name evidence="13" type="ORF">TCE0_017r04537</name>
</gene>
<evidence type="ECO:0000259" key="12">
    <source>
        <dbReference type="PROSITE" id="PS52019"/>
    </source>
</evidence>
<dbReference type="InterPro" id="IPR014031">
    <property type="entry name" value="Ketoacyl_synth_C"/>
</dbReference>
<dbReference type="InterPro" id="IPR013120">
    <property type="entry name" value="FAR_NAD-bd"/>
</dbReference>
<keyword evidence="7" id="KW-0012">Acyltransferase</keyword>
<dbReference type="PANTHER" id="PTHR43775">
    <property type="entry name" value="FATTY ACID SYNTHASE"/>
    <property type="match status" value="1"/>
</dbReference>
<feature type="domain" description="PKS/mFAS DH" evidence="12">
    <location>
        <begin position="2182"/>
        <end position="2493"/>
    </location>
</feature>
<dbReference type="SMART" id="SM00827">
    <property type="entry name" value="PKS_AT"/>
    <property type="match status" value="1"/>
</dbReference>
<evidence type="ECO:0000256" key="7">
    <source>
        <dbReference type="ARBA" id="ARBA00023315"/>
    </source>
</evidence>
<dbReference type="SUPFAM" id="SSF47336">
    <property type="entry name" value="ACP-like"/>
    <property type="match status" value="3"/>
</dbReference>
<dbReference type="Pfam" id="PF00698">
    <property type="entry name" value="Acyl_transf_1"/>
    <property type="match status" value="1"/>
</dbReference>
<dbReference type="Gene3D" id="3.40.50.1820">
    <property type="entry name" value="alpha/beta hydrolase"/>
    <property type="match status" value="1"/>
</dbReference>
<dbReference type="SUPFAM" id="SSF52151">
    <property type="entry name" value="FabD/lysophospholipase-like"/>
    <property type="match status" value="1"/>
</dbReference>
<dbReference type="InterPro" id="IPR041068">
    <property type="entry name" value="HTH_51"/>
</dbReference>
<evidence type="ECO:0000256" key="1">
    <source>
        <dbReference type="ARBA" id="ARBA00005179"/>
    </source>
</evidence>
<dbReference type="InterPro" id="IPR001227">
    <property type="entry name" value="Ac_transferase_dom_sf"/>
</dbReference>
<evidence type="ECO:0000256" key="9">
    <source>
        <dbReference type="SAM" id="MobiDB-lite"/>
    </source>
</evidence>
<feature type="region of interest" description="N-terminal hotdog fold" evidence="8">
    <location>
        <begin position="2182"/>
        <end position="2313"/>
    </location>
</feature>
<dbReference type="Gene3D" id="3.30.70.3290">
    <property type="match status" value="1"/>
</dbReference>
<feature type="domain" description="Carrier" evidence="10">
    <location>
        <begin position="2551"/>
        <end position="2628"/>
    </location>
</feature>
<dbReference type="Pfam" id="PF23562">
    <property type="entry name" value="AMP-binding_C_3"/>
    <property type="match status" value="1"/>
</dbReference>
<evidence type="ECO:0000313" key="13">
    <source>
        <dbReference type="EMBL" id="GAM35873.1"/>
    </source>
</evidence>
<dbReference type="SUPFAM" id="SSF55048">
    <property type="entry name" value="Probable ACP-binding domain of malonyl-CoA ACP transacylase"/>
    <property type="match status" value="1"/>
</dbReference>
<dbReference type="SUPFAM" id="SSF53335">
    <property type="entry name" value="S-adenosyl-L-methionine-dependent methyltransferases"/>
    <property type="match status" value="1"/>
</dbReference>
<dbReference type="InterPro" id="IPR049551">
    <property type="entry name" value="PKS_DH_C"/>
</dbReference>
<comment type="pathway">
    <text evidence="1">Secondary metabolite biosynthesis.</text>
</comment>
<dbReference type="GO" id="GO:0006633">
    <property type="term" value="P:fatty acid biosynthetic process"/>
    <property type="evidence" value="ECO:0007669"/>
    <property type="project" value="InterPro"/>
</dbReference>
<dbReference type="InterPro" id="IPR020806">
    <property type="entry name" value="PKS_PP-bd"/>
</dbReference>
<dbReference type="Gene3D" id="3.40.50.12780">
    <property type="entry name" value="N-terminal domain of ligase-like"/>
    <property type="match status" value="1"/>
</dbReference>
<keyword evidence="4" id="KW-0808">Transferase</keyword>
<dbReference type="SMART" id="SM00823">
    <property type="entry name" value="PKS_PP"/>
    <property type="match status" value="3"/>
</dbReference>
<dbReference type="PROSITE" id="PS52019">
    <property type="entry name" value="PKS_MFAS_DH"/>
    <property type="match status" value="1"/>
</dbReference>
<dbReference type="PROSITE" id="PS00455">
    <property type="entry name" value="AMP_BINDING"/>
    <property type="match status" value="1"/>
</dbReference>
<dbReference type="InterPro" id="IPR042104">
    <property type="entry name" value="PKS_dehydratase_sf"/>
</dbReference>
<dbReference type="InterPro" id="IPR050091">
    <property type="entry name" value="PKS_NRPS_Biosynth_Enz"/>
</dbReference>
<organism evidence="13 14">
    <name type="scientific">Talaromyces pinophilus</name>
    <name type="common">Penicillium pinophilum</name>
    <dbReference type="NCBI Taxonomy" id="128442"/>
    <lineage>
        <taxon>Eukaryota</taxon>
        <taxon>Fungi</taxon>
        <taxon>Dikarya</taxon>
        <taxon>Ascomycota</taxon>
        <taxon>Pezizomycotina</taxon>
        <taxon>Eurotiomycetes</taxon>
        <taxon>Eurotiomycetidae</taxon>
        <taxon>Eurotiales</taxon>
        <taxon>Trichocomaceae</taxon>
        <taxon>Talaromyces</taxon>
        <taxon>Talaromyces sect. Talaromyces</taxon>
    </lineage>
</organism>
<dbReference type="SMART" id="SM00825">
    <property type="entry name" value="PKS_KS"/>
    <property type="match status" value="1"/>
</dbReference>
<evidence type="ECO:0000256" key="4">
    <source>
        <dbReference type="ARBA" id="ARBA00022679"/>
    </source>
</evidence>
<dbReference type="InterPro" id="IPR020841">
    <property type="entry name" value="PKS_Beta-ketoAc_synthase_dom"/>
</dbReference>
<reference evidence="14" key="1">
    <citation type="journal article" date="2015" name="Genome Announc.">
        <title>Draft genome sequence of Talaromyces cellulolyticus strain Y-94, a source of lignocellulosic biomass-degrading enzymes.</title>
        <authorList>
            <person name="Fujii T."/>
            <person name="Koike H."/>
            <person name="Sawayama S."/>
            <person name="Yano S."/>
            <person name="Inoue H."/>
        </authorList>
    </citation>
    <scope>NUCLEOTIDE SEQUENCE [LARGE SCALE GENOMIC DNA]</scope>
    <source>
        <strain evidence="14">Y-94</strain>
    </source>
</reference>
<dbReference type="InterPro" id="IPR006162">
    <property type="entry name" value="Ppantetheine_attach_site"/>
</dbReference>
<dbReference type="Proteomes" id="UP000053095">
    <property type="component" value="Unassembled WGS sequence"/>
</dbReference>
<dbReference type="InterPro" id="IPR014030">
    <property type="entry name" value="Ketoacyl_synth_N"/>
</dbReference>
<dbReference type="InterPro" id="IPR029058">
    <property type="entry name" value="AB_hydrolase_fold"/>
</dbReference>
<evidence type="ECO:0000256" key="2">
    <source>
        <dbReference type="ARBA" id="ARBA00022450"/>
    </source>
</evidence>
<dbReference type="Pfam" id="PF18558">
    <property type="entry name" value="HTH_51"/>
    <property type="match status" value="1"/>
</dbReference>
<keyword evidence="6" id="KW-0511">Multifunctional enzyme</keyword>
<dbReference type="GO" id="GO:0044550">
    <property type="term" value="P:secondary metabolite biosynthetic process"/>
    <property type="evidence" value="ECO:0007669"/>
    <property type="project" value="TreeGrafter"/>
</dbReference>
<evidence type="ECO:0000256" key="8">
    <source>
        <dbReference type="PROSITE-ProRule" id="PRU01363"/>
    </source>
</evidence>
<dbReference type="InterPro" id="IPR009081">
    <property type="entry name" value="PP-bd_ACP"/>
</dbReference>
<dbReference type="Gene3D" id="3.40.47.10">
    <property type="match status" value="1"/>
</dbReference>